<organism evidence="1 2">
    <name type="scientific">Flexivirga oryzae</name>
    <dbReference type="NCBI Taxonomy" id="1794944"/>
    <lineage>
        <taxon>Bacteria</taxon>
        <taxon>Bacillati</taxon>
        <taxon>Actinomycetota</taxon>
        <taxon>Actinomycetes</taxon>
        <taxon>Micrococcales</taxon>
        <taxon>Dermacoccaceae</taxon>
        <taxon>Flexivirga</taxon>
    </lineage>
</organism>
<reference evidence="1 2" key="1">
    <citation type="submission" date="2020-08" db="EMBL/GenBank/DDBJ databases">
        <title>Sequencing the genomes of 1000 actinobacteria strains.</title>
        <authorList>
            <person name="Klenk H.-P."/>
        </authorList>
    </citation>
    <scope>NUCLEOTIDE SEQUENCE [LARGE SCALE GENOMIC DNA]</scope>
    <source>
        <strain evidence="1 2">DSM 105369</strain>
    </source>
</reference>
<dbReference type="EMBL" id="JACHVQ010000001">
    <property type="protein sequence ID" value="MBB2892188.1"/>
    <property type="molecule type" value="Genomic_DNA"/>
</dbReference>
<protein>
    <submittedName>
        <fullName evidence="1">Uncharacterized protein</fullName>
    </submittedName>
</protein>
<sequence length="114" mass="13180">MKRFGRFRCGRDDRVLLDLIPRSIPRDAERRAYDASSHDPMHHLEFADKNAPRLPGSIEYRDDGNVLRGWRILVCKCGIRYAIDSRDIWPRALAAARRGEDVTLTEADRDRSVS</sequence>
<dbReference type="Proteomes" id="UP000559182">
    <property type="component" value="Unassembled WGS sequence"/>
</dbReference>
<proteinExistence type="predicted"/>
<gene>
    <name evidence="1" type="ORF">FHU39_002172</name>
</gene>
<evidence type="ECO:0000313" key="1">
    <source>
        <dbReference type="EMBL" id="MBB2892188.1"/>
    </source>
</evidence>
<dbReference type="AlphaFoldDB" id="A0A839N374"/>
<accession>A0A839N374</accession>
<dbReference type="RefSeq" id="WP_183320337.1">
    <property type="nucleotide sequence ID" value="NZ_JACHVQ010000001.1"/>
</dbReference>
<evidence type="ECO:0000313" key="2">
    <source>
        <dbReference type="Proteomes" id="UP000559182"/>
    </source>
</evidence>
<keyword evidence="2" id="KW-1185">Reference proteome</keyword>
<name>A0A839N374_9MICO</name>
<comment type="caution">
    <text evidence="1">The sequence shown here is derived from an EMBL/GenBank/DDBJ whole genome shotgun (WGS) entry which is preliminary data.</text>
</comment>